<dbReference type="PANTHER" id="PTHR31111:SF136">
    <property type="entry name" value="F-BOX ASSOCIATED DOMAIN-CONTAINING PROTEIN"/>
    <property type="match status" value="1"/>
</dbReference>
<dbReference type="PANTHER" id="PTHR31111">
    <property type="entry name" value="BNAA05G37150D PROTEIN-RELATED"/>
    <property type="match status" value="1"/>
</dbReference>
<reference evidence="3" key="2">
    <citation type="submission" date="2025-08" db="UniProtKB">
        <authorList>
            <consortium name="RefSeq"/>
        </authorList>
    </citation>
    <scope>IDENTIFICATION</scope>
    <source>
        <tissue evidence="3">Leaf</tissue>
    </source>
</reference>
<dbReference type="InterPro" id="IPR013187">
    <property type="entry name" value="F-box-assoc_dom_typ3"/>
</dbReference>
<reference evidence="2" key="1">
    <citation type="journal article" date="2015" name="Nat. Genet.">
        <title>The pineapple genome and the evolution of CAM photosynthesis.</title>
        <authorList>
            <person name="Ming R."/>
            <person name="VanBuren R."/>
            <person name="Wai C.M."/>
            <person name="Tang H."/>
            <person name="Schatz M.C."/>
            <person name="Bowers J.E."/>
            <person name="Lyons E."/>
            <person name="Wang M.L."/>
            <person name="Chen J."/>
            <person name="Biggers E."/>
            <person name="Zhang J."/>
            <person name="Huang L."/>
            <person name="Zhang L."/>
            <person name="Miao W."/>
            <person name="Zhang J."/>
            <person name="Ye Z."/>
            <person name="Miao C."/>
            <person name="Lin Z."/>
            <person name="Wang H."/>
            <person name="Zhou H."/>
            <person name="Yim W.C."/>
            <person name="Priest H.D."/>
            <person name="Zheng C."/>
            <person name="Woodhouse M."/>
            <person name="Edger P.P."/>
            <person name="Guyot R."/>
            <person name="Guo H.B."/>
            <person name="Guo H."/>
            <person name="Zheng G."/>
            <person name="Singh R."/>
            <person name="Sharma A."/>
            <person name="Min X."/>
            <person name="Zheng Y."/>
            <person name="Lee H."/>
            <person name="Gurtowski J."/>
            <person name="Sedlazeck F.J."/>
            <person name="Harkess A."/>
            <person name="McKain M.R."/>
            <person name="Liao Z."/>
            <person name="Fang J."/>
            <person name="Liu J."/>
            <person name="Zhang X."/>
            <person name="Zhang Q."/>
            <person name="Hu W."/>
            <person name="Qin Y."/>
            <person name="Wang K."/>
            <person name="Chen L.Y."/>
            <person name="Shirley N."/>
            <person name="Lin Y.R."/>
            <person name="Liu L.Y."/>
            <person name="Hernandez A.G."/>
            <person name="Wright C.L."/>
            <person name="Bulone V."/>
            <person name="Tuskan G.A."/>
            <person name="Heath K."/>
            <person name="Zee F."/>
            <person name="Moore P.H."/>
            <person name="Sunkar R."/>
            <person name="Leebens-Mack J.H."/>
            <person name="Mockler T."/>
            <person name="Bennetzen J.L."/>
            <person name="Freeling M."/>
            <person name="Sankoff D."/>
            <person name="Paterson A.H."/>
            <person name="Zhu X."/>
            <person name="Yang X."/>
            <person name="Smith J.A."/>
            <person name="Cushman J.C."/>
            <person name="Paull R.E."/>
            <person name="Yu Q."/>
        </authorList>
    </citation>
    <scope>NUCLEOTIDE SEQUENCE [LARGE SCALE GENOMIC DNA]</scope>
    <source>
        <strain evidence="2">cv. F153</strain>
    </source>
</reference>
<dbReference type="SUPFAM" id="SSF81383">
    <property type="entry name" value="F-box domain"/>
    <property type="match status" value="1"/>
</dbReference>
<dbReference type="InterPro" id="IPR017451">
    <property type="entry name" value="F-box-assoc_interact_dom"/>
</dbReference>
<dbReference type="OrthoDB" id="657759at2759"/>
<dbReference type="SMART" id="SM00256">
    <property type="entry name" value="FBOX"/>
    <property type="match status" value="1"/>
</dbReference>
<organism evidence="2 3">
    <name type="scientific">Ananas comosus</name>
    <name type="common">Pineapple</name>
    <name type="synonym">Ananas ananas</name>
    <dbReference type="NCBI Taxonomy" id="4615"/>
    <lineage>
        <taxon>Eukaryota</taxon>
        <taxon>Viridiplantae</taxon>
        <taxon>Streptophyta</taxon>
        <taxon>Embryophyta</taxon>
        <taxon>Tracheophyta</taxon>
        <taxon>Spermatophyta</taxon>
        <taxon>Magnoliopsida</taxon>
        <taxon>Liliopsida</taxon>
        <taxon>Poales</taxon>
        <taxon>Bromeliaceae</taxon>
        <taxon>Bromelioideae</taxon>
        <taxon>Ananas</taxon>
    </lineage>
</organism>
<accession>A0A6P5GW18</accession>
<evidence type="ECO:0000313" key="2">
    <source>
        <dbReference type="Proteomes" id="UP000515123"/>
    </source>
</evidence>
<dbReference type="InterPro" id="IPR001810">
    <property type="entry name" value="F-box_dom"/>
</dbReference>
<sequence>MESVPKKRKIEGRCSRQPIPDELISEVLVRLPVKSLLRFRCVSRTWRSLISDPHLIESHHRRSQQHPLALVREWNLNGDNKGKATYVPTRGATLQRIYYDVAGFNSISDMAVRVFSSSPDLICIREDGSRCSLLNPATRERVTLPEFSSGNTTFLRYVGFGYVPSLRKFKVARVFGHVDIDRGSGRQAVEERCAVLTVGVDRSWRPARGPPPFMITRDQMAFVNGALHMTPSTEEGKGLAALDLETEAWRVIPMPRGVCGKISIGTYNTVSLREQRGLLFLDHLLGAGKVEVWALKDYEKGGWEMEHRIDLGRPQIPEEFGRFLPVLIGEDGRILMYIDWTAYLWYDPRDQKFVPFSPHGKSLVWPLPPLVHVENYLPLNGWD</sequence>
<dbReference type="Pfam" id="PF00646">
    <property type="entry name" value="F-box"/>
    <property type="match status" value="1"/>
</dbReference>
<protein>
    <submittedName>
        <fullName evidence="3">F-box protein At3g07870-like</fullName>
    </submittedName>
</protein>
<dbReference type="Proteomes" id="UP000515123">
    <property type="component" value="Linkage group 2"/>
</dbReference>
<proteinExistence type="predicted"/>
<keyword evidence="2" id="KW-1185">Reference proteome</keyword>
<dbReference type="RefSeq" id="XP_020110038.1">
    <property type="nucleotide sequence ID" value="XM_020254449.1"/>
</dbReference>
<dbReference type="Gramene" id="Aco000868.1.mrna1">
    <property type="protein sequence ID" value="Aco000868.1.mrna1.cds1"/>
    <property type="gene ID" value="Aco000868.1.path1"/>
</dbReference>
<dbReference type="AlphaFoldDB" id="A0A6P5GW18"/>
<dbReference type="CDD" id="cd22157">
    <property type="entry name" value="F-box_AtFBW1-like"/>
    <property type="match status" value="1"/>
</dbReference>
<dbReference type="NCBIfam" id="TIGR01640">
    <property type="entry name" value="F_box_assoc_1"/>
    <property type="match status" value="1"/>
</dbReference>
<gene>
    <name evidence="3" type="primary">LOC109725305</name>
</gene>
<dbReference type="InterPro" id="IPR036047">
    <property type="entry name" value="F-box-like_dom_sf"/>
</dbReference>
<dbReference type="GeneID" id="109725305"/>
<feature type="domain" description="F-box" evidence="1">
    <location>
        <begin position="13"/>
        <end position="59"/>
    </location>
</feature>
<evidence type="ECO:0000259" key="1">
    <source>
        <dbReference type="PROSITE" id="PS50181"/>
    </source>
</evidence>
<dbReference type="Gene3D" id="1.20.1280.50">
    <property type="match status" value="1"/>
</dbReference>
<dbReference type="PROSITE" id="PS50181">
    <property type="entry name" value="FBOX"/>
    <property type="match status" value="1"/>
</dbReference>
<name>A0A6P5GW18_ANACO</name>
<dbReference type="Pfam" id="PF08268">
    <property type="entry name" value="FBA_3"/>
    <property type="match status" value="1"/>
</dbReference>
<evidence type="ECO:0000313" key="3">
    <source>
        <dbReference type="RefSeq" id="XP_020110038.1"/>
    </source>
</evidence>